<evidence type="ECO:0000256" key="1">
    <source>
        <dbReference type="ARBA" id="ARBA00004651"/>
    </source>
</evidence>
<dbReference type="InterPro" id="IPR013604">
    <property type="entry name" value="7TM_chemorcpt"/>
</dbReference>
<dbReference type="Pfam" id="PF08395">
    <property type="entry name" value="7tm_7"/>
    <property type="match status" value="1"/>
</dbReference>
<evidence type="ECO:0000256" key="4">
    <source>
        <dbReference type="ARBA" id="ARBA00022989"/>
    </source>
</evidence>
<comment type="subcellular location">
    <subcellularLocation>
        <location evidence="1 8">Cell membrane</location>
        <topology evidence="1 8">Multi-pass membrane protein</topology>
    </subcellularLocation>
</comment>
<proteinExistence type="inferred from homology"/>
<keyword evidence="6 8" id="KW-0675">Receptor</keyword>
<keyword evidence="7 8" id="KW-0807">Transducer</keyword>
<evidence type="ECO:0000256" key="5">
    <source>
        <dbReference type="ARBA" id="ARBA00023136"/>
    </source>
</evidence>
<reference evidence="10" key="1">
    <citation type="submission" date="2025-08" db="UniProtKB">
        <authorList>
            <consortium name="RefSeq"/>
        </authorList>
    </citation>
    <scope>IDENTIFICATION</scope>
</reference>
<organism evidence="9 10">
    <name type="scientific">Drosophila suzukii</name>
    <name type="common">Spotted-wing drosophila fruit fly</name>
    <dbReference type="NCBI Taxonomy" id="28584"/>
    <lineage>
        <taxon>Eukaryota</taxon>
        <taxon>Metazoa</taxon>
        <taxon>Ecdysozoa</taxon>
        <taxon>Arthropoda</taxon>
        <taxon>Hexapoda</taxon>
        <taxon>Insecta</taxon>
        <taxon>Pterygota</taxon>
        <taxon>Neoptera</taxon>
        <taxon>Endopterygota</taxon>
        <taxon>Diptera</taxon>
        <taxon>Brachycera</taxon>
        <taxon>Muscomorpha</taxon>
        <taxon>Ephydroidea</taxon>
        <taxon>Drosophilidae</taxon>
        <taxon>Drosophila</taxon>
        <taxon>Sophophora</taxon>
    </lineage>
</organism>
<feature type="transmembrane region" description="Helical" evidence="8">
    <location>
        <begin position="370"/>
        <end position="388"/>
    </location>
</feature>
<protein>
    <recommendedName>
        <fullName evidence="8">Gustatory receptor</fullName>
    </recommendedName>
</protein>
<feature type="transmembrane region" description="Helical" evidence="8">
    <location>
        <begin position="39"/>
        <end position="61"/>
    </location>
</feature>
<evidence type="ECO:0000256" key="8">
    <source>
        <dbReference type="RuleBase" id="RU363108"/>
    </source>
</evidence>
<dbReference type="GO" id="GO:0030424">
    <property type="term" value="C:axon"/>
    <property type="evidence" value="ECO:0007669"/>
    <property type="project" value="TreeGrafter"/>
</dbReference>
<dbReference type="AlphaFoldDB" id="A0AB39ZTK8"/>
<dbReference type="GO" id="GO:0007165">
    <property type="term" value="P:signal transduction"/>
    <property type="evidence" value="ECO:0007669"/>
    <property type="project" value="UniProtKB-KW"/>
</dbReference>
<feature type="transmembrane region" description="Helical" evidence="8">
    <location>
        <begin position="252"/>
        <end position="274"/>
    </location>
</feature>
<evidence type="ECO:0000256" key="7">
    <source>
        <dbReference type="ARBA" id="ARBA00023224"/>
    </source>
</evidence>
<dbReference type="GeneID" id="108019509"/>
<dbReference type="PANTHER" id="PTHR21143:SF131">
    <property type="entry name" value="GUSTATORY AND ODORANT RECEPTOR 63A-RELATED"/>
    <property type="match status" value="1"/>
</dbReference>
<name>A0AB39ZTK8_DROSZ</name>
<keyword evidence="3 8" id="KW-0812">Transmembrane</keyword>
<comment type="similarity">
    <text evidence="8">Belongs to the insect chemoreceptor superfamily. Gustatory receptor (GR) family.</text>
</comment>
<dbReference type="RefSeq" id="XP_016942827.3">
    <property type="nucleotide sequence ID" value="XM_017087338.4"/>
</dbReference>
<keyword evidence="4 8" id="KW-1133">Transmembrane helix</keyword>
<comment type="caution">
    <text evidence="8">Lacks conserved residue(s) required for the propagation of feature annotation.</text>
</comment>
<evidence type="ECO:0000256" key="6">
    <source>
        <dbReference type="ARBA" id="ARBA00023170"/>
    </source>
</evidence>
<feature type="transmembrane region" description="Helical" evidence="8">
    <location>
        <begin position="145"/>
        <end position="165"/>
    </location>
</feature>
<keyword evidence="5 8" id="KW-0472">Membrane</keyword>
<dbReference type="GO" id="GO:0030425">
    <property type="term" value="C:dendrite"/>
    <property type="evidence" value="ECO:0007669"/>
    <property type="project" value="TreeGrafter"/>
</dbReference>
<evidence type="ECO:0000256" key="3">
    <source>
        <dbReference type="ARBA" id="ARBA00022692"/>
    </source>
</evidence>
<dbReference type="PANTHER" id="PTHR21143">
    <property type="entry name" value="INVERTEBRATE GUSTATORY RECEPTOR"/>
    <property type="match status" value="1"/>
</dbReference>
<evidence type="ECO:0000256" key="2">
    <source>
        <dbReference type="ARBA" id="ARBA00022475"/>
    </source>
</evidence>
<keyword evidence="2 8" id="KW-1003">Cell membrane</keyword>
<keyword evidence="9" id="KW-1185">Reference proteome</keyword>
<feature type="transmembrane region" description="Helical" evidence="8">
    <location>
        <begin position="294"/>
        <end position="318"/>
    </location>
</feature>
<dbReference type="GO" id="GO:0043025">
    <property type="term" value="C:neuronal cell body"/>
    <property type="evidence" value="ECO:0007669"/>
    <property type="project" value="TreeGrafter"/>
</dbReference>
<gene>
    <name evidence="10" type="primary">Gr98b</name>
</gene>
<accession>A0AB39ZTK8</accession>
<comment type="function">
    <text evidence="8">Gustatory receptor which mediates acceptance or avoidance behavior, depending on its substrates.</text>
</comment>
<dbReference type="GO" id="GO:0033041">
    <property type="term" value="F:sweet taste receptor activity"/>
    <property type="evidence" value="ECO:0007669"/>
    <property type="project" value="TreeGrafter"/>
</dbReference>
<dbReference type="Proteomes" id="UP001652628">
    <property type="component" value="Chromosome 3"/>
</dbReference>
<sequence>MVAKKSRLLATAFPYLQIFSAFSLTPPPQSFGNTSHKKLRWYLMAGFVCYAAGIIVLVLFVSHLNIVAIDKEVLDYKVADFTRVMGNIQKSLYSVVAIANQLNMLFNYRRLGGIYEDIANLEKDIDEASQCFGGQRQGYSFRFRLVYSVGLWLVLLMALTPRFTLMAMGPYVSWPCKILTEFIMIMQQLKSLEYCVFVLIIHELVLRLRHTILQLQEELEDCHREDMLQAICVALKRNQLLIGRIWRLTGEVGAYFTLSMTLLFLYNGLTILHMVNWAYINTFLDNDCCRYDRFWIISMLLLNLLVPCLISQHCINAYNCFPRILHKIRCISAASDFPILTRGLREYSLQMQHLKLLFTCGGLFDINLKYFGGMLVTILGYIIILIQFKIQAIAENKYKASFNISGQ</sequence>
<dbReference type="GO" id="GO:0005886">
    <property type="term" value="C:plasma membrane"/>
    <property type="evidence" value="ECO:0007669"/>
    <property type="project" value="UniProtKB-SubCell"/>
</dbReference>
<evidence type="ECO:0000313" key="9">
    <source>
        <dbReference type="Proteomes" id="UP001652628"/>
    </source>
</evidence>
<evidence type="ECO:0000313" key="10">
    <source>
        <dbReference type="RefSeq" id="XP_016942827.3"/>
    </source>
</evidence>